<organism evidence="2 3">
    <name type="scientific">Apodospora peruviana</name>
    <dbReference type="NCBI Taxonomy" id="516989"/>
    <lineage>
        <taxon>Eukaryota</taxon>
        <taxon>Fungi</taxon>
        <taxon>Dikarya</taxon>
        <taxon>Ascomycota</taxon>
        <taxon>Pezizomycotina</taxon>
        <taxon>Sordariomycetes</taxon>
        <taxon>Sordariomycetidae</taxon>
        <taxon>Sordariales</taxon>
        <taxon>Lasiosphaeriaceae</taxon>
        <taxon>Apodospora</taxon>
    </lineage>
</organism>
<evidence type="ECO:0000313" key="2">
    <source>
        <dbReference type="EMBL" id="KAK3325704.1"/>
    </source>
</evidence>
<reference evidence="2" key="2">
    <citation type="submission" date="2023-06" db="EMBL/GenBank/DDBJ databases">
        <authorList>
            <consortium name="Lawrence Berkeley National Laboratory"/>
            <person name="Haridas S."/>
            <person name="Hensen N."/>
            <person name="Bonometti L."/>
            <person name="Westerberg I."/>
            <person name="Brannstrom I.O."/>
            <person name="Guillou S."/>
            <person name="Cros-Aarteil S."/>
            <person name="Calhoun S."/>
            <person name="Kuo A."/>
            <person name="Mondo S."/>
            <person name="Pangilinan J."/>
            <person name="Riley R."/>
            <person name="Labutti K."/>
            <person name="Andreopoulos B."/>
            <person name="Lipzen A."/>
            <person name="Chen C."/>
            <person name="Yanf M."/>
            <person name="Daum C."/>
            <person name="Ng V."/>
            <person name="Clum A."/>
            <person name="Steindorff A."/>
            <person name="Ohm R."/>
            <person name="Martin F."/>
            <person name="Silar P."/>
            <person name="Natvig D."/>
            <person name="Lalanne C."/>
            <person name="Gautier V."/>
            <person name="Ament-Velasquez S.L."/>
            <person name="Kruys A."/>
            <person name="Hutchinson M.I."/>
            <person name="Powell A.J."/>
            <person name="Barry K."/>
            <person name="Miller A.N."/>
            <person name="Grigoriev I.V."/>
            <person name="Debuchy R."/>
            <person name="Gladieux P."/>
            <person name="Thoren M.H."/>
            <person name="Johannesson H."/>
        </authorList>
    </citation>
    <scope>NUCLEOTIDE SEQUENCE</scope>
    <source>
        <strain evidence="2">CBS 118394</strain>
    </source>
</reference>
<reference evidence="2" key="1">
    <citation type="journal article" date="2023" name="Mol. Phylogenet. Evol.">
        <title>Genome-scale phylogeny and comparative genomics of the fungal order Sordariales.</title>
        <authorList>
            <person name="Hensen N."/>
            <person name="Bonometti L."/>
            <person name="Westerberg I."/>
            <person name="Brannstrom I.O."/>
            <person name="Guillou S."/>
            <person name="Cros-Aarteil S."/>
            <person name="Calhoun S."/>
            <person name="Haridas S."/>
            <person name="Kuo A."/>
            <person name="Mondo S."/>
            <person name="Pangilinan J."/>
            <person name="Riley R."/>
            <person name="LaButti K."/>
            <person name="Andreopoulos B."/>
            <person name="Lipzen A."/>
            <person name="Chen C."/>
            <person name="Yan M."/>
            <person name="Daum C."/>
            <person name="Ng V."/>
            <person name="Clum A."/>
            <person name="Steindorff A."/>
            <person name="Ohm R.A."/>
            <person name="Martin F."/>
            <person name="Silar P."/>
            <person name="Natvig D.O."/>
            <person name="Lalanne C."/>
            <person name="Gautier V."/>
            <person name="Ament-Velasquez S.L."/>
            <person name="Kruys A."/>
            <person name="Hutchinson M.I."/>
            <person name="Powell A.J."/>
            <person name="Barry K."/>
            <person name="Miller A.N."/>
            <person name="Grigoriev I.V."/>
            <person name="Debuchy R."/>
            <person name="Gladieux P."/>
            <person name="Hiltunen Thoren M."/>
            <person name="Johannesson H."/>
        </authorList>
    </citation>
    <scope>NUCLEOTIDE SEQUENCE</scope>
    <source>
        <strain evidence="2">CBS 118394</strain>
    </source>
</reference>
<dbReference type="EMBL" id="JAUEDM010000002">
    <property type="protein sequence ID" value="KAK3325704.1"/>
    <property type="molecule type" value="Genomic_DNA"/>
</dbReference>
<proteinExistence type="predicted"/>
<comment type="caution">
    <text evidence="2">The sequence shown here is derived from an EMBL/GenBank/DDBJ whole genome shotgun (WGS) entry which is preliminary data.</text>
</comment>
<protein>
    <submittedName>
        <fullName evidence="2">Uncharacterized protein</fullName>
    </submittedName>
</protein>
<feature type="region of interest" description="Disordered" evidence="1">
    <location>
        <begin position="167"/>
        <end position="254"/>
    </location>
</feature>
<feature type="compositionally biased region" description="Pro residues" evidence="1">
    <location>
        <begin position="175"/>
        <end position="184"/>
    </location>
</feature>
<evidence type="ECO:0000313" key="3">
    <source>
        <dbReference type="Proteomes" id="UP001283341"/>
    </source>
</evidence>
<accession>A0AAE0IIP8</accession>
<feature type="compositionally biased region" description="Basic and acidic residues" evidence="1">
    <location>
        <begin position="229"/>
        <end position="244"/>
    </location>
</feature>
<feature type="compositionally biased region" description="Basic residues" evidence="1">
    <location>
        <begin position="209"/>
        <end position="222"/>
    </location>
</feature>
<dbReference type="Proteomes" id="UP001283341">
    <property type="component" value="Unassembled WGS sequence"/>
</dbReference>
<sequence length="254" mass="29584">MCHVAVFRSSCDHSDFFHLHCIHHPDDTHILCERPQRIVIARYESPFVCRDCHGKEWDRRDEERLAKVDDELASLARRWKSGTLSASVHRMLVRQLADRDRMLEKLASRTREEEEKRIVYGRDRARQHAQALLGLCGLEDDKDALKKCREMLNTVERERLWNVKGVWPSNTTECPSPPPSPRPFPIKEEQHSPLPDCPPSPKLRPQKTLPRKVLWKMSRRGRSPSVCRRQQEQERGCSSDEKDPGAPIRMKTAS</sequence>
<gene>
    <name evidence="2" type="ORF">B0H66DRAFT_529731</name>
</gene>
<dbReference type="AlphaFoldDB" id="A0AAE0IIP8"/>
<name>A0AAE0IIP8_9PEZI</name>
<keyword evidence="3" id="KW-1185">Reference proteome</keyword>
<evidence type="ECO:0000256" key="1">
    <source>
        <dbReference type="SAM" id="MobiDB-lite"/>
    </source>
</evidence>